<feature type="region of interest" description="Disordered" evidence="5">
    <location>
        <begin position="217"/>
        <end position="237"/>
    </location>
</feature>
<protein>
    <submittedName>
        <fullName evidence="6">HAD family hydrolase</fullName>
    </submittedName>
</protein>
<evidence type="ECO:0000256" key="5">
    <source>
        <dbReference type="SAM" id="MobiDB-lite"/>
    </source>
</evidence>
<keyword evidence="4" id="KW-0460">Magnesium</keyword>
<reference evidence="6 7" key="1">
    <citation type="submission" date="2020-12" db="EMBL/GenBank/DDBJ databases">
        <title>Brachybacterium sp. MASK1Z-5, whole genome shotgun sequence.</title>
        <authorList>
            <person name="Tuo L."/>
        </authorList>
    </citation>
    <scope>NUCLEOTIDE SEQUENCE [LARGE SCALE GENOMIC DNA]</scope>
    <source>
        <strain evidence="6 7">MASK1Z-5</strain>
    </source>
</reference>
<dbReference type="InterPro" id="IPR051400">
    <property type="entry name" value="HAD-like_hydrolase"/>
</dbReference>
<evidence type="ECO:0000256" key="3">
    <source>
        <dbReference type="ARBA" id="ARBA00022801"/>
    </source>
</evidence>
<dbReference type="NCBIfam" id="TIGR01549">
    <property type="entry name" value="HAD-SF-IA-v1"/>
    <property type="match status" value="1"/>
</dbReference>
<evidence type="ECO:0000256" key="2">
    <source>
        <dbReference type="ARBA" id="ARBA00022723"/>
    </source>
</evidence>
<dbReference type="PANTHER" id="PTHR46470">
    <property type="entry name" value="N-ACYLNEURAMINATE-9-PHOSPHATASE"/>
    <property type="match status" value="1"/>
</dbReference>
<sequence>MLLLIDLDNTLIDRDGGFARWAKSFVEDLGGGREDLDWLLAADAHGYAPRRVLADGLRERLRLTTDPEELVSQLRRGHLPYIEPYSGVVEELQSLRGAGIPIVVVTNGRSEQQSRKLELTGIGDLVDHVVISESVGVKKPSAGIFHAALERLGSYAEPGAVWMVGDHPDADIAGGRNAGFSTGWVRHGRPWDDQGRDWRPTVQAETTREVLQLIAEDAGHVEHASRREDREGGVTRK</sequence>
<dbReference type="SFLD" id="SFLDG01129">
    <property type="entry name" value="C1.5:_HAD__Beta-PGM__Phosphata"/>
    <property type="match status" value="1"/>
</dbReference>
<evidence type="ECO:0000313" key="7">
    <source>
        <dbReference type="Proteomes" id="UP000612352"/>
    </source>
</evidence>
<accession>A0ABS1B9X9</accession>
<evidence type="ECO:0000256" key="1">
    <source>
        <dbReference type="ARBA" id="ARBA00001946"/>
    </source>
</evidence>
<dbReference type="Gene3D" id="1.10.150.520">
    <property type="match status" value="1"/>
</dbReference>
<evidence type="ECO:0000256" key="4">
    <source>
        <dbReference type="ARBA" id="ARBA00022842"/>
    </source>
</evidence>
<dbReference type="SUPFAM" id="SSF56784">
    <property type="entry name" value="HAD-like"/>
    <property type="match status" value="1"/>
</dbReference>
<proteinExistence type="predicted"/>
<name>A0ABS1B9X9_9MICO</name>
<dbReference type="InterPro" id="IPR036412">
    <property type="entry name" value="HAD-like_sf"/>
</dbReference>
<comment type="cofactor">
    <cofactor evidence="1">
        <name>Mg(2+)</name>
        <dbReference type="ChEBI" id="CHEBI:18420"/>
    </cofactor>
</comment>
<dbReference type="RefSeq" id="WP_200501416.1">
    <property type="nucleotide sequence ID" value="NZ_JAEDAJ010000002.1"/>
</dbReference>
<evidence type="ECO:0000313" key="6">
    <source>
        <dbReference type="EMBL" id="MBK0330760.1"/>
    </source>
</evidence>
<dbReference type="Proteomes" id="UP000612352">
    <property type="component" value="Unassembled WGS sequence"/>
</dbReference>
<dbReference type="Pfam" id="PF00702">
    <property type="entry name" value="Hydrolase"/>
    <property type="match status" value="1"/>
</dbReference>
<organism evidence="6 7">
    <name type="scientific">Brachybacterium halotolerans</name>
    <dbReference type="NCBI Taxonomy" id="2795215"/>
    <lineage>
        <taxon>Bacteria</taxon>
        <taxon>Bacillati</taxon>
        <taxon>Actinomycetota</taxon>
        <taxon>Actinomycetes</taxon>
        <taxon>Micrococcales</taxon>
        <taxon>Dermabacteraceae</taxon>
        <taxon>Brachybacterium</taxon>
    </lineage>
</organism>
<dbReference type="SFLD" id="SFLDS00003">
    <property type="entry name" value="Haloacid_Dehalogenase"/>
    <property type="match status" value="1"/>
</dbReference>
<dbReference type="InterPro" id="IPR006439">
    <property type="entry name" value="HAD-SF_hydro_IA"/>
</dbReference>
<gene>
    <name evidence="6" type="ORF">I8D64_05025</name>
</gene>
<dbReference type="EMBL" id="JAEDAJ010000002">
    <property type="protein sequence ID" value="MBK0330760.1"/>
    <property type="molecule type" value="Genomic_DNA"/>
</dbReference>
<dbReference type="GO" id="GO:0016787">
    <property type="term" value="F:hydrolase activity"/>
    <property type="evidence" value="ECO:0007669"/>
    <property type="project" value="UniProtKB-KW"/>
</dbReference>
<dbReference type="PANTHER" id="PTHR46470:SF2">
    <property type="entry name" value="GLYCERALDEHYDE 3-PHOSPHATE PHOSPHATASE"/>
    <property type="match status" value="1"/>
</dbReference>
<keyword evidence="2" id="KW-0479">Metal-binding</keyword>
<keyword evidence="7" id="KW-1185">Reference proteome</keyword>
<dbReference type="Gene3D" id="3.40.50.1000">
    <property type="entry name" value="HAD superfamily/HAD-like"/>
    <property type="match status" value="1"/>
</dbReference>
<dbReference type="InterPro" id="IPR023214">
    <property type="entry name" value="HAD_sf"/>
</dbReference>
<comment type="caution">
    <text evidence="6">The sequence shown here is derived from an EMBL/GenBank/DDBJ whole genome shotgun (WGS) entry which is preliminary data.</text>
</comment>
<keyword evidence="3 6" id="KW-0378">Hydrolase</keyword>